<dbReference type="InterPro" id="IPR013087">
    <property type="entry name" value="Znf_C2H2_type"/>
</dbReference>
<dbReference type="OrthoDB" id="10004641at2759"/>
<keyword evidence="1" id="KW-0479">Metal-binding</keyword>
<evidence type="ECO:0000313" key="3">
    <source>
        <dbReference type="EMBL" id="VEN38446.1"/>
    </source>
</evidence>
<dbReference type="AlphaFoldDB" id="A0A653BSY6"/>
<dbReference type="InterPro" id="IPR036236">
    <property type="entry name" value="Znf_C2H2_sf"/>
</dbReference>
<feature type="non-terminal residue" evidence="3">
    <location>
        <position position="1"/>
    </location>
</feature>
<dbReference type="GO" id="GO:0008270">
    <property type="term" value="F:zinc ion binding"/>
    <property type="evidence" value="ECO:0007669"/>
    <property type="project" value="UniProtKB-KW"/>
</dbReference>
<name>A0A653BSY6_CALMS</name>
<dbReference type="Proteomes" id="UP000410492">
    <property type="component" value="Unassembled WGS sequence"/>
</dbReference>
<accession>A0A653BSY6</accession>
<protein>
    <recommendedName>
        <fullName evidence="2">C2H2-type domain-containing protein</fullName>
    </recommendedName>
</protein>
<keyword evidence="1" id="KW-0863">Zinc-finger</keyword>
<dbReference type="PROSITE" id="PS50157">
    <property type="entry name" value="ZINC_FINGER_C2H2_2"/>
    <property type="match status" value="1"/>
</dbReference>
<proteinExistence type="predicted"/>
<evidence type="ECO:0000256" key="1">
    <source>
        <dbReference type="PROSITE-ProRule" id="PRU00042"/>
    </source>
</evidence>
<keyword evidence="4" id="KW-1185">Reference proteome</keyword>
<dbReference type="EMBL" id="CAACVG010004531">
    <property type="protein sequence ID" value="VEN38446.1"/>
    <property type="molecule type" value="Genomic_DNA"/>
</dbReference>
<reference evidence="3 4" key="1">
    <citation type="submission" date="2019-01" db="EMBL/GenBank/DDBJ databases">
        <authorList>
            <person name="Sayadi A."/>
        </authorList>
    </citation>
    <scope>NUCLEOTIDE SEQUENCE [LARGE SCALE GENOMIC DNA]</scope>
</reference>
<sequence>KHFSVALNPPSSTVLEPVSEDWATIQVIYTEAEQDSFLAGEDTVVSMQNITKTDTIEQEIIADTKENLSESATIIVSTKSLGFICPTCKKMYNAKRNLLRHVNQECGKEPKYGCTHCNYKNYRRNEIIKHIKKKHPEVQTHKTCA</sequence>
<dbReference type="SUPFAM" id="SSF57667">
    <property type="entry name" value="beta-beta-alpha zinc fingers"/>
    <property type="match status" value="1"/>
</dbReference>
<feature type="domain" description="C2H2-type" evidence="2">
    <location>
        <begin position="83"/>
        <end position="110"/>
    </location>
</feature>
<dbReference type="SMART" id="SM00355">
    <property type="entry name" value="ZnF_C2H2"/>
    <property type="match status" value="2"/>
</dbReference>
<keyword evidence="1" id="KW-0862">Zinc</keyword>
<evidence type="ECO:0000259" key="2">
    <source>
        <dbReference type="PROSITE" id="PS50157"/>
    </source>
</evidence>
<organism evidence="3 4">
    <name type="scientific">Callosobruchus maculatus</name>
    <name type="common">Southern cowpea weevil</name>
    <name type="synonym">Pulse bruchid</name>
    <dbReference type="NCBI Taxonomy" id="64391"/>
    <lineage>
        <taxon>Eukaryota</taxon>
        <taxon>Metazoa</taxon>
        <taxon>Ecdysozoa</taxon>
        <taxon>Arthropoda</taxon>
        <taxon>Hexapoda</taxon>
        <taxon>Insecta</taxon>
        <taxon>Pterygota</taxon>
        <taxon>Neoptera</taxon>
        <taxon>Endopterygota</taxon>
        <taxon>Coleoptera</taxon>
        <taxon>Polyphaga</taxon>
        <taxon>Cucujiformia</taxon>
        <taxon>Chrysomeloidea</taxon>
        <taxon>Chrysomelidae</taxon>
        <taxon>Bruchinae</taxon>
        <taxon>Bruchini</taxon>
        <taxon>Callosobruchus</taxon>
    </lineage>
</organism>
<evidence type="ECO:0000313" key="4">
    <source>
        <dbReference type="Proteomes" id="UP000410492"/>
    </source>
</evidence>
<gene>
    <name evidence="3" type="ORF">CALMAC_LOCUS3343</name>
</gene>
<dbReference type="Gene3D" id="3.30.160.60">
    <property type="entry name" value="Classic Zinc Finger"/>
    <property type="match status" value="1"/>
</dbReference>